<accession>A0A3S3MSK3</accession>
<evidence type="ECO:0000313" key="3">
    <source>
        <dbReference type="Proteomes" id="UP000283530"/>
    </source>
</evidence>
<proteinExistence type="predicted"/>
<dbReference type="EMBL" id="QPKB01000004">
    <property type="protein sequence ID" value="RWR81644.1"/>
    <property type="molecule type" value="Genomic_DNA"/>
</dbReference>
<dbReference type="STRING" id="337451.A0A3S3MSK3"/>
<evidence type="ECO:0008006" key="4">
    <source>
        <dbReference type="Google" id="ProtNLM"/>
    </source>
</evidence>
<organism evidence="2 3">
    <name type="scientific">Cinnamomum micranthum f. kanehirae</name>
    <dbReference type="NCBI Taxonomy" id="337451"/>
    <lineage>
        <taxon>Eukaryota</taxon>
        <taxon>Viridiplantae</taxon>
        <taxon>Streptophyta</taxon>
        <taxon>Embryophyta</taxon>
        <taxon>Tracheophyta</taxon>
        <taxon>Spermatophyta</taxon>
        <taxon>Magnoliopsida</taxon>
        <taxon>Magnoliidae</taxon>
        <taxon>Laurales</taxon>
        <taxon>Lauraceae</taxon>
        <taxon>Cinnamomum</taxon>
    </lineage>
</organism>
<name>A0A3S3MSK3_9MAGN</name>
<sequence>MSFDDTFDALLLESFMNRLQLNSQQVNTGSNVDDVLSTVLNPSLPLISSAPDVSDDSGLGYVAKEEAKVEREIVRTILSGHTESLRPNSGQPVTIGEHNICVGCSIESGSDYRVWEWHGHVMTYDEENCYSLEYIYGNYFERMPERCGERKEDEESRRGGLGLRGLIGNDSSNSGRIARRNVNVGSPRSNA</sequence>
<reference evidence="2 3" key="1">
    <citation type="journal article" date="2019" name="Nat. Plants">
        <title>Stout camphor tree genome fills gaps in understanding of flowering plant genome evolution.</title>
        <authorList>
            <person name="Chaw S.M."/>
            <person name="Liu Y.C."/>
            <person name="Wu Y.W."/>
            <person name="Wang H.Y."/>
            <person name="Lin C.I."/>
            <person name="Wu C.S."/>
            <person name="Ke H.M."/>
            <person name="Chang L.Y."/>
            <person name="Hsu C.Y."/>
            <person name="Yang H.T."/>
            <person name="Sudianto E."/>
            <person name="Hsu M.H."/>
            <person name="Wu K.P."/>
            <person name="Wang L.N."/>
            <person name="Leebens-Mack J.H."/>
            <person name="Tsai I.J."/>
        </authorList>
    </citation>
    <scope>NUCLEOTIDE SEQUENCE [LARGE SCALE GENOMIC DNA]</scope>
    <source>
        <strain evidence="3">cv. Chaw 1501</strain>
        <tissue evidence="2">Young leaves</tissue>
    </source>
</reference>
<evidence type="ECO:0000313" key="2">
    <source>
        <dbReference type="EMBL" id="RWR81644.1"/>
    </source>
</evidence>
<feature type="region of interest" description="Disordered" evidence="1">
    <location>
        <begin position="149"/>
        <end position="191"/>
    </location>
</feature>
<feature type="compositionally biased region" description="Basic and acidic residues" evidence="1">
    <location>
        <begin position="149"/>
        <end position="158"/>
    </location>
</feature>
<keyword evidence="3" id="KW-1185">Reference proteome</keyword>
<dbReference type="Proteomes" id="UP000283530">
    <property type="component" value="Unassembled WGS sequence"/>
</dbReference>
<dbReference type="PANTHER" id="PTHR35286:SF1">
    <property type="entry name" value="EXPRESSED PROTEIN"/>
    <property type="match status" value="1"/>
</dbReference>
<dbReference type="PANTHER" id="PTHR35286">
    <property type="entry name" value="EXPRESSED PROTEIN"/>
    <property type="match status" value="1"/>
</dbReference>
<gene>
    <name evidence="2" type="ORF">CKAN_01033500</name>
</gene>
<evidence type="ECO:0000256" key="1">
    <source>
        <dbReference type="SAM" id="MobiDB-lite"/>
    </source>
</evidence>
<protein>
    <recommendedName>
        <fullName evidence="4">FK506-binding protein 5-like protein</fullName>
    </recommendedName>
</protein>
<comment type="caution">
    <text evidence="2">The sequence shown here is derived from an EMBL/GenBank/DDBJ whole genome shotgun (WGS) entry which is preliminary data.</text>
</comment>
<dbReference type="OrthoDB" id="1904011at2759"/>
<dbReference type="AlphaFoldDB" id="A0A3S3MSK3"/>